<dbReference type="InterPro" id="IPR001296">
    <property type="entry name" value="Glyco_trans_1"/>
</dbReference>
<sequence length="364" mass="37964">MAGFLVAKGWTSLVASGGGDLVPAVVAAGARHVALPVGAKSPFAILANARRIAALIDREGVDVVHARSRAPAWAGWLAARHLSRRKPAFLTTFHGLYGHGNALKRSYNAVMLKGAVTIANSRHIADHIVAVYGYPRARIVIAPRGVDIAAFDPAALPAGTREVVRTELGVPPDAALLLMVGRLTRWKGHESLIRALARVDRPFVCALAGEGGDDGYRAELQQLAAAEGVADSLRFLGSRRDIAALDAAADLAFSCSIRPEAFGRVAIEAMAMGTPVIATAHGGSLETVGDGETGWLVPPGDVAAITAAVEATLGDPVRAAAMGQAGRQRVLAGFTTRATCEREFEAISRALAIHRGDTRPVSHG</sequence>
<keyword evidence="3" id="KW-0328">Glycosyltransferase</keyword>
<comment type="caution">
    <text evidence="3">The sequence shown here is derived from an EMBL/GenBank/DDBJ whole genome shotgun (WGS) entry which is preliminary data.</text>
</comment>
<evidence type="ECO:0000313" key="4">
    <source>
        <dbReference type="Proteomes" id="UP000094622"/>
    </source>
</evidence>
<dbReference type="Pfam" id="PF00534">
    <property type="entry name" value="Glycos_transf_1"/>
    <property type="match status" value="1"/>
</dbReference>
<dbReference type="AlphaFoldDB" id="A0A1E3GZE0"/>
<dbReference type="EC" id="2.4.1.57" evidence="3"/>
<keyword evidence="3" id="KW-0808">Transferase</keyword>
<evidence type="ECO:0000259" key="1">
    <source>
        <dbReference type="Pfam" id="PF00534"/>
    </source>
</evidence>
<dbReference type="Proteomes" id="UP000094622">
    <property type="component" value="Unassembled WGS sequence"/>
</dbReference>
<dbReference type="EMBL" id="MCRJ01000091">
    <property type="protein sequence ID" value="ODN69430.1"/>
    <property type="molecule type" value="Genomic_DNA"/>
</dbReference>
<organism evidence="3 4">
    <name type="scientific">Methylobrevis pamukkalensis</name>
    <dbReference type="NCBI Taxonomy" id="1439726"/>
    <lineage>
        <taxon>Bacteria</taxon>
        <taxon>Pseudomonadati</taxon>
        <taxon>Pseudomonadota</taxon>
        <taxon>Alphaproteobacteria</taxon>
        <taxon>Hyphomicrobiales</taxon>
        <taxon>Pleomorphomonadaceae</taxon>
        <taxon>Methylobrevis</taxon>
    </lineage>
</organism>
<feature type="domain" description="Glycosyl transferase family 1" evidence="1">
    <location>
        <begin position="163"/>
        <end position="329"/>
    </location>
</feature>
<feature type="domain" description="Glycosyltransferase subfamily 4-like N-terminal" evidence="2">
    <location>
        <begin position="4"/>
        <end position="149"/>
    </location>
</feature>
<dbReference type="Pfam" id="PF13439">
    <property type="entry name" value="Glyco_transf_4"/>
    <property type="match status" value="1"/>
</dbReference>
<dbReference type="PANTHER" id="PTHR12526:SF635">
    <property type="entry name" value="GLYCOSYL TRANSFERASE GROUP 1"/>
    <property type="match status" value="1"/>
</dbReference>
<proteinExistence type="predicted"/>
<protein>
    <submittedName>
        <fullName evidence="3">GDP-mannose-dependent alpha-(1-6)-phosphatidylinositol monomannoside mannosyltransferase</fullName>
        <ecNumber evidence="3">2.4.1.57</ecNumber>
    </submittedName>
</protein>
<evidence type="ECO:0000313" key="3">
    <source>
        <dbReference type="EMBL" id="ODN69430.1"/>
    </source>
</evidence>
<reference evidence="3 4" key="1">
    <citation type="submission" date="2016-07" db="EMBL/GenBank/DDBJ databases">
        <title>Draft Genome Sequence of Methylobrevis pamukkalensis PK2.</title>
        <authorList>
            <person name="Vasilenko O.V."/>
            <person name="Doronina N.V."/>
            <person name="Shmareva M.N."/>
            <person name="Tarlachkov S.V."/>
            <person name="Mustakhimov I."/>
            <person name="Trotsenko Y.A."/>
        </authorList>
    </citation>
    <scope>NUCLEOTIDE SEQUENCE [LARGE SCALE GENOMIC DNA]</scope>
    <source>
        <strain evidence="3 4">PK2</strain>
    </source>
</reference>
<dbReference type="PATRIC" id="fig|1439726.3.peg.3432"/>
<dbReference type="SUPFAM" id="SSF53756">
    <property type="entry name" value="UDP-Glycosyltransferase/glycogen phosphorylase"/>
    <property type="match status" value="1"/>
</dbReference>
<evidence type="ECO:0000259" key="2">
    <source>
        <dbReference type="Pfam" id="PF13439"/>
    </source>
</evidence>
<dbReference type="CDD" id="cd03819">
    <property type="entry name" value="GT4_WavL-like"/>
    <property type="match status" value="1"/>
</dbReference>
<keyword evidence="4" id="KW-1185">Reference proteome</keyword>
<gene>
    <name evidence="3" type="primary">pimB_2</name>
    <name evidence="3" type="ORF">A6302_03268</name>
</gene>
<dbReference type="PANTHER" id="PTHR12526">
    <property type="entry name" value="GLYCOSYLTRANSFERASE"/>
    <property type="match status" value="1"/>
</dbReference>
<dbReference type="Gene3D" id="3.40.50.2000">
    <property type="entry name" value="Glycogen Phosphorylase B"/>
    <property type="match status" value="2"/>
</dbReference>
<name>A0A1E3GZE0_9HYPH</name>
<dbReference type="InterPro" id="IPR028098">
    <property type="entry name" value="Glyco_trans_4-like_N"/>
</dbReference>
<dbReference type="GO" id="GO:0016757">
    <property type="term" value="F:glycosyltransferase activity"/>
    <property type="evidence" value="ECO:0007669"/>
    <property type="project" value="UniProtKB-KW"/>
</dbReference>
<accession>A0A1E3GZE0</accession>